<feature type="domain" description="Reverse transcriptase Ty1/copia-type" evidence="1">
    <location>
        <begin position="15"/>
        <end position="125"/>
    </location>
</feature>
<proteinExistence type="predicted"/>
<dbReference type="Pfam" id="PF07727">
    <property type="entry name" value="RVT_2"/>
    <property type="match status" value="1"/>
</dbReference>
<keyword evidence="3" id="KW-1185">Reference proteome</keyword>
<accession>A0A371FLJ4</accession>
<dbReference type="AlphaFoldDB" id="A0A371FLJ4"/>
<dbReference type="OrthoDB" id="128382at2759"/>
<evidence type="ECO:0000259" key="1">
    <source>
        <dbReference type="Pfam" id="PF07727"/>
    </source>
</evidence>
<evidence type="ECO:0000313" key="2">
    <source>
        <dbReference type="EMBL" id="RDX79060.1"/>
    </source>
</evidence>
<sequence>MEISLGFYSHNEKNKSPRAWFGRFAQVKISLGYRQSQGDHTLFIKHSLDGKLTLFLVYVDDMIVTSDDEIEKLTLKEKLTTQFEMKELGKLKYFLEIEVAYSIQGIFISQRKYELDLLKETEKLGCKISGYLLNRTVWLGVKEILVGKFIYLSHTKLDISFAVSMVSQFMHDSQKKAHSVSLKDPPVYEGKSRKMTVVEKRMYMQAMQDQRSTSGYCMFLGENLVTCKSKKQNVIARSSPKVEFRAMAHGVCEGLWMKIILDLKVKHERSTKLFCDNNSTIRISNTTGQNTEIDRNFIKEKLDSGFIVTTHVFTKGLPTARFQELNGKLDMIDIHLST</sequence>
<organism evidence="2 3">
    <name type="scientific">Mucuna pruriens</name>
    <name type="common">Velvet bean</name>
    <name type="synonym">Dolichos pruriens</name>
    <dbReference type="NCBI Taxonomy" id="157652"/>
    <lineage>
        <taxon>Eukaryota</taxon>
        <taxon>Viridiplantae</taxon>
        <taxon>Streptophyta</taxon>
        <taxon>Embryophyta</taxon>
        <taxon>Tracheophyta</taxon>
        <taxon>Spermatophyta</taxon>
        <taxon>Magnoliopsida</taxon>
        <taxon>eudicotyledons</taxon>
        <taxon>Gunneridae</taxon>
        <taxon>Pentapetalae</taxon>
        <taxon>rosids</taxon>
        <taxon>fabids</taxon>
        <taxon>Fabales</taxon>
        <taxon>Fabaceae</taxon>
        <taxon>Papilionoideae</taxon>
        <taxon>50 kb inversion clade</taxon>
        <taxon>NPAAA clade</taxon>
        <taxon>indigoferoid/millettioid clade</taxon>
        <taxon>Phaseoleae</taxon>
        <taxon>Mucuna</taxon>
    </lineage>
</organism>
<feature type="non-terminal residue" evidence="2">
    <location>
        <position position="1"/>
    </location>
</feature>
<dbReference type="CDD" id="cd09272">
    <property type="entry name" value="RNase_HI_RT_Ty1"/>
    <property type="match status" value="1"/>
</dbReference>
<dbReference type="PANTHER" id="PTHR11439:SF470">
    <property type="entry name" value="CYSTEINE-RICH RLK (RECEPTOR-LIKE PROTEIN KINASE) 8"/>
    <property type="match status" value="1"/>
</dbReference>
<dbReference type="PANTHER" id="PTHR11439">
    <property type="entry name" value="GAG-POL-RELATED RETROTRANSPOSON"/>
    <property type="match status" value="1"/>
</dbReference>
<dbReference type="EMBL" id="QJKJ01008655">
    <property type="protein sequence ID" value="RDX79060.1"/>
    <property type="molecule type" value="Genomic_DNA"/>
</dbReference>
<dbReference type="Proteomes" id="UP000257109">
    <property type="component" value="Unassembled WGS sequence"/>
</dbReference>
<evidence type="ECO:0000313" key="3">
    <source>
        <dbReference type="Proteomes" id="UP000257109"/>
    </source>
</evidence>
<dbReference type="SUPFAM" id="SSF56672">
    <property type="entry name" value="DNA/RNA polymerases"/>
    <property type="match status" value="1"/>
</dbReference>
<dbReference type="InterPro" id="IPR043502">
    <property type="entry name" value="DNA/RNA_pol_sf"/>
</dbReference>
<dbReference type="InterPro" id="IPR013103">
    <property type="entry name" value="RVT_2"/>
</dbReference>
<name>A0A371FLJ4_MUCPR</name>
<gene>
    <name evidence="2" type="ORF">CR513_40561</name>
</gene>
<reference evidence="2" key="1">
    <citation type="submission" date="2018-05" db="EMBL/GenBank/DDBJ databases">
        <title>Draft genome of Mucuna pruriens seed.</title>
        <authorList>
            <person name="Nnadi N.E."/>
            <person name="Vos R."/>
            <person name="Hasami M.H."/>
            <person name="Devisetty U.K."/>
            <person name="Aguiy J.C."/>
        </authorList>
    </citation>
    <scope>NUCLEOTIDE SEQUENCE [LARGE SCALE GENOMIC DNA]</scope>
    <source>
        <strain evidence="2">JCA_2017</strain>
    </source>
</reference>
<protein>
    <submittedName>
        <fullName evidence="2">Mitochondrial protein</fullName>
    </submittedName>
</protein>
<comment type="caution">
    <text evidence="2">The sequence shown here is derived from an EMBL/GenBank/DDBJ whole genome shotgun (WGS) entry which is preliminary data.</text>
</comment>